<dbReference type="EMBL" id="JBBJCI010000256">
    <property type="protein sequence ID" value="KAK7236828.1"/>
    <property type="molecule type" value="Genomic_DNA"/>
</dbReference>
<feature type="region of interest" description="Disordered" evidence="1">
    <location>
        <begin position="1"/>
        <end position="194"/>
    </location>
</feature>
<comment type="caution">
    <text evidence="3">The sequence shown here is derived from an EMBL/GenBank/DDBJ whole genome shotgun (WGS) entry which is preliminary data.</text>
</comment>
<dbReference type="CDD" id="cd06257">
    <property type="entry name" value="DnaJ"/>
    <property type="match status" value="1"/>
</dbReference>
<dbReference type="Proteomes" id="UP001363151">
    <property type="component" value="Unassembled WGS sequence"/>
</dbReference>
<name>A0ABR1FRU6_AURAN</name>
<evidence type="ECO:0000256" key="1">
    <source>
        <dbReference type="SAM" id="MobiDB-lite"/>
    </source>
</evidence>
<proteinExistence type="predicted"/>
<evidence type="ECO:0000259" key="2">
    <source>
        <dbReference type="PROSITE" id="PS50076"/>
    </source>
</evidence>
<feature type="domain" description="J" evidence="2">
    <location>
        <begin position="197"/>
        <end position="261"/>
    </location>
</feature>
<dbReference type="PRINTS" id="PR00625">
    <property type="entry name" value="JDOMAIN"/>
</dbReference>
<reference evidence="3 4" key="1">
    <citation type="submission" date="2024-03" db="EMBL/GenBank/DDBJ databases">
        <title>Aureococcus anophagefferens CCMP1851 and Kratosvirus quantuckense: Draft genome of a second virus-susceptible host strain in the model system.</title>
        <authorList>
            <person name="Chase E."/>
            <person name="Truchon A.R."/>
            <person name="Schepens W."/>
            <person name="Wilhelm S.W."/>
        </authorList>
    </citation>
    <scope>NUCLEOTIDE SEQUENCE [LARGE SCALE GENOMIC DNA]</scope>
    <source>
        <strain evidence="3 4">CCMP1851</strain>
    </source>
</reference>
<dbReference type="PROSITE" id="PS50076">
    <property type="entry name" value="DNAJ_2"/>
    <property type="match status" value="1"/>
</dbReference>
<dbReference type="InterPro" id="IPR052276">
    <property type="entry name" value="Diphthamide-biosynth_chaperone"/>
</dbReference>
<feature type="compositionally biased region" description="Basic residues" evidence="1">
    <location>
        <begin position="98"/>
        <end position="113"/>
    </location>
</feature>
<evidence type="ECO:0000313" key="4">
    <source>
        <dbReference type="Proteomes" id="UP001363151"/>
    </source>
</evidence>
<feature type="compositionally biased region" description="Low complexity" evidence="1">
    <location>
        <begin position="132"/>
        <end position="151"/>
    </location>
</feature>
<dbReference type="InterPro" id="IPR001623">
    <property type="entry name" value="DnaJ_domain"/>
</dbReference>
<accession>A0ABR1FRU6</accession>
<feature type="compositionally biased region" description="Basic and acidic residues" evidence="1">
    <location>
        <begin position="67"/>
        <end position="78"/>
    </location>
</feature>
<dbReference type="PANTHER" id="PTHR44240:SF10">
    <property type="entry name" value="J DOMAIN-CONTAINING PROTEIN"/>
    <property type="match status" value="1"/>
</dbReference>
<dbReference type="SMART" id="SM00271">
    <property type="entry name" value="DnaJ"/>
    <property type="match status" value="1"/>
</dbReference>
<dbReference type="SUPFAM" id="SSF46565">
    <property type="entry name" value="Chaperone J-domain"/>
    <property type="match status" value="1"/>
</dbReference>
<organism evidence="3 4">
    <name type="scientific">Aureococcus anophagefferens</name>
    <name type="common">Harmful bloom alga</name>
    <dbReference type="NCBI Taxonomy" id="44056"/>
    <lineage>
        <taxon>Eukaryota</taxon>
        <taxon>Sar</taxon>
        <taxon>Stramenopiles</taxon>
        <taxon>Ochrophyta</taxon>
        <taxon>Pelagophyceae</taxon>
        <taxon>Pelagomonadales</taxon>
        <taxon>Pelagomonadaceae</taxon>
        <taxon>Aureococcus</taxon>
    </lineage>
</organism>
<sequence>MHRLSAPPERPFRPSQKKRISAPPPPEPEKKLSSGYGSRASFTPLRTTAPRMSKKDLARTEMLFDAMLRDHGADRDSPTRASPRAAEAARRLDELRRVRARRRRRRRAPRARRAGPSATRWRTSRTSPPGPAAGATSPSATSTTGATQWSDGDGDDDDASYDAAEDWWRRHNAGETIPPPKNRPAAAEAEKSARKTTLYDVLGVKIHAERAEIKRAYVDLALKLHPDKNKDASANAQFLRVKEAYSTLANADDRRAYDRALVDARGAG</sequence>
<evidence type="ECO:0000313" key="3">
    <source>
        <dbReference type="EMBL" id="KAK7236828.1"/>
    </source>
</evidence>
<gene>
    <name evidence="3" type="ORF">SO694_000920122</name>
</gene>
<dbReference type="PANTHER" id="PTHR44240">
    <property type="entry name" value="DNAJ DOMAIN (PROKARYOTIC HEAT SHOCK PROTEIN)-RELATED"/>
    <property type="match status" value="1"/>
</dbReference>
<feature type="compositionally biased region" description="Acidic residues" evidence="1">
    <location>
        <begin position="152"/>
        <end position="165"/>
    </location>
</feature>
<dbReference type="InterPro" id="IPR036869">
    <property type="entry name" value="J_dom_sf"/>
</dbReference>
<protein>
    <submittedName>
        <fullName evidence="3">DnaJ-like protein</fullName>
    </submittedName>
</protein>
<dbReference type="Pfam" id="PF00226">
    <property type="entry name" value="DnaJ"/>
    <property type="match status" value="1"/>
</dbReference>
<keyword evidence="4" id="KW-1185">Reference proteome</keyword>
<dbReference type="Gene3D" id="1.10.287.110">
    <property type="entry name" value="DnaJ domain"/>
    <property type="match status" value="1"/>
</dbReference>
<feature type="compositionally biased region" description="Basic and acidic residues" evidence="1">
    <location>
        <begin position="87"/>
        <end position="97"/>
    </location>
</feature>